<sequence length="239" mass="26840">MAKNQRKGSAPLRPASSAARPSRSIAPGWISSNWSGYAISGKKNAYRQISAYWVVPQVKPSKQDRFSSAWIGIDGFENPFLIQTGTEHDTINGKTVYYPWWEILPAPETRINRPVSPGDLIFAQIRKLPNRKWLILLRNKTKGWTFKTIQTYAGPAATAEWVMEAPSIGSEITTLANYGKIRFYSGKINRRSANLKPSNRGIMVQQGRIVSTPSLPNKTKNGFYVAYGSRLPKPPRCKR</sequence>
<dbReference type="SUPFAM" id="SSF49899">
    <property type="entry name" value="Concanavalin A-like lectins/glucanases"/>
    <property type="match status" value="1"/>
</dbReference>
<gene>
    <name evidence="2" type="ORF">DFP98_12291</name>
</gene>
<dbReference type="CDD" id="cd13426">
    <property type="entry name" value="Peptidase_G1"/>
    <property type="match status" value="1"/>
</dbReference>
<dbReference type="Proteomes" id="UP000256977">
    <property type="component" value="Unassembled WGS sequence"/>
</dbReference>
<protein>
    <submittedName>
        <fullName evidence="2">Peptidase A4-like protein</fullName>
    </submittedName>
</protein>
<dbReference type="InterPro" id="IPR013320">
    <property type="entry name" value="ConA-like_dom_sf"/>
</dbReference>
<proteinExistence type="predicted"/>
<comment type="caution">
    <text evidence="2">The sequence shown here is derived from an EMBL/GenBank/DDBJ whole genome shotgun (WGS) entry which is preliminary data.</text>
</comment>
<feature type="compositionally biased region" description="Low complexity" evidence="1">
    <location>
        <begin position="9"/>
        <end position="22"/>
    </location>
</feature>
<evidence type="ECO:0000256" key="1">
    <source>
        <dbReference type="SAM" id="MobiDB-lite"/>
    </source>
</evidence>
<dbReference type="PANTHER" id="PTHR37536">
    <property type="entry name" value="PUTATIVE (AFU_ORTHOLOGUE AFUA_3G02970)-RELATED"/>
    <property type="match status" value="1"/>
</dbReference>
<dbReference type="GO" id="GO:0070007">
    <property type="term" value="F:glutamic-type endopeptidase activity"/>
    <property type="evidence" value="ECO:0007669"/>
    <property type="project" value="InterPro"/>
</dbReference>
<dbReference type="RefSeq" id="WP_116063268.1">
    <property type="nucleotide sequence ID" value="NZ_QRDZ01000022.1"/>
</dbReference>
<dbReference type="InterPro" id="IPR038656">
    <property type="entry name" value="Peptidase_G1_sf"/>
</dbReference>
<evidence type="ECO:0000313" key="2">
    <source>
        <dbReference type="EMBL" id="RED64538.1"/>
    </source>
</evidence>
<feature type="region of interest" description="Disordered" evidence="1">
    <location>
        <begin position="1"/>
        <end position="22"/>
    </location>
</feature>
<dbReference type="PANTHER" id="PTHR37536:SF1">
    <property type="entry name" value="ASPERGILLOPEPSIN, PUTAITVE (AFU_ORTHOLOGUE AFUA_7G01200)"/>
    <property type="match status" value="1"/>
</dbReference>
<dbReference type="EMBL" id="QRDZ01000022">
    <property type="protein sequence ID" value="RED64538.1"/>
    <property type="molecule type" value="Genomic_DNA"/>
</dbReference>
<keyword evidence="3" id="KW-1185">Reference proteome</keyword>
<dbReference type="Pfam" id="PF01828">
    <property type="entry name" value="Peptidase_A4"/>
    <property type="match status" value="1"/>
</dbReference>
<dbReference type="InterPro" id="IPR000250">
    <property type="entry name" value="Peptidase_G1"/>
</dbReference>
<reference evidence="2 3" key="1">
    <citation type="submission" date="2018-07" db="EMBL/GenBank/DDBJ databases">
        <title>Genomic Encyclopedia of Type Strains, Phase III (KMG-III): the genomes of soil and plant-associated and newly described type strains.</title>
        <authorList>
            <person name="Whitman W."/>
        </authorList>
    </citation>
    <scope>NUCLEOTIDE SEQUENCE [LARGE SCALE GENOMIC DNA]</scope>
    <source>
        <strain evidence="2 3">CECT 7287</strain>
    </source>
</reference>
<organism evidence="2 3">
    <name type="scientific">Cohnella phaseoli</name>
    <dbReference type="NCBI Taxonomy" id="456490"/>
    <lineage>
        <taxon>Bacteria</taxon>
        <taxon>Bacillati</taxon>
        <taxon>Bacillota</taxon>
        <taxon>Bacilli</taxon>
        <taxon>Bacillales</taxon>
        <taxon>Paenibacillaceae</taxon>
        <taxon>Cohnella</taxon>
    </lineage>
</organism>
<name>A0A3D9IS76_9BACL</name>
<dbReference type="GO" id="GO:0006508">
    <property type="term" value="P:proteolysis"/>
    <property type="evidence" value="ECO:0007669"/>
    <property type="project" value="InterPro"/>
</dbReference>
<evidence type="ECO:0000313" key="3">
    <source>
        <dbReference type="Proteomes" id="UP000256977"/>
    </source>
</evidence>
<accession>A0A3D9IS76</accession>
<dbReference type="OrthoDB" id="2630173at2"/>
<dbReference type="Gene3D" id="2.60.120.700">
    <property type="entry name" value="Peptidase G1"/>
    <property type="match status" value="1"/>
</dbReference>
<dbReference type="AlphaFoldDB" id="A0A3D9IS76"/>